<dbReference type="SUPFAM" id="SSF56281">
    <property type="entry name" value="Metallo-hydrolase/oxidoreductase"/>
    <property type="match status" value="1"/>
</dbReference>
<dbReference type="Pfam" id="PF00753">
    <property type="entry name" value="Lactamase_B"/>
    <property type="match status" value="1"/>
</dbReference>
<dbReference type="PANTHER" id="PTHR30619">
    <property type="entry name" value="DNA INTERNALIZATION/COMPETENCE PROTEIN COMEC/REC2"/>
    <property type="match status" value="1"/>
</dbReference>
<dbReference type="InterPro" id="IPR036866">
    <property type="entry name" value="RibonucZ/Hydroxyglut_hydro"/>
</dbReference>
<name>A0AAJ6BHQ3_9BACT</name>
<evidence type="ECO:0000313" key="3">
    <source>
        <dbReference type="EMBL" id="WEK36502.1"/>
    </source>
</evidence>
<proteinExistence type="predicted"/>
<dbReference type="Proteomes" id="UP001220610">
    <property type="component" value="Chromosome"/>
</dbReference>
<evidence type="ECO:0000313" key="4">
    <source>
        <dbReference type="Proteomes" id="UP001220610"/>
    </source>
</evidence>
<protein>
    <recommendedName>
        <fullName evidence="2">Metallo-beta-lactamase domain-containing protein</fullName>
    </recommendedName>
</protein>
<evidence type="ECO:0000259" key="2">
    <source>
        <dbReference type="Pfam" id="PF00753"/>
    </source>
</evidence>
<gene>
    <name evidence="3" type="ORF">P0Y53_03230</name>
</gene>
<reference evidence="3" key="1">
    <citation type="submission" date="2023-03" db="EMBL/GenBank/DDBJ databases">
        <title>Andean soil-derived lignocellulolytic bacterial consortium as a source of novel taxa and putative plastic-active enzymes.</title>
        <authorList>
            <person name="Diaz-Garcia L."/>
            <person name="Chuvochina M."/>
            <person name="Feuerriegel G."/>
            <person name="Bunk B."/>
            <person name="Sproer C."/>
            <person name="Streit W.R."/>
            <person name="Rodriguez L.M."/>
            <person name="Overmann J."/>
            <person name="Jimenez D.J."/>
        </authorList>
    </citation>
    <scope>NUCLEOTIDE SEQUENCE</scope>
    <source>
        <strain evidence="3">MAG 7</strain>
    </source>
</reference>
<dbReference type="Gene3D" id="3.60.15.10">
    <property type="entry name" value="Ribonuclease Z/Hydroxyacylglutathione hydrolase-like"/>
    <property type="match status" value="1"/>
</dbReference>
<feature type="compositionally biased region" description="Basic residues" evidence="1">
    <location>
        <begin position="1"/>
        <end position="20"/>
    </location>
</feature>
<organism evidence="3 4">
    <name type="scientific">Candidatus Pseudobacter hemicellulosilyticus</name>
    <dbReference type="NCBI Taxonomy" id="3121375"/>
    <lineage>
        <taxon>Bacteria</taxon>
        <taxon>Pseudomonadati</taxon>
        <taxon>Bacteroidota</taxon>
        <taxon>Chitinophagia</taxon>
        <taxon>Chitinophagales</taxon>
        <taxon>Chitinophagaceae</taxon>
        <taxon>Pseudobacter</taxon>
    </lineage>
</organism>
<dbReference type="EMBL" id="CP119311">
    <property type="protein sequence ID" value="WEK36502.1"/>
    <property type="molecule type" value="Genomic_DNA"/>
</dbReference>
<feature type="domain" description="Metallo-beta-lactamase" evidence="2">
    <location>
        <begin position="114"/>
        <end position="183"/>
    </location>
</feature>
<dbReference type="PANTHER" id="PTHR30619:SF1">
    <property type="entry name" value="RECOMBINATION PROTEIN 2"/>
    <property type="match status" value="1"/>
</dbReference>
<feature type="compositionally biased region" description="Low complexity" evidence="1">
    <location>
        <begin position="21"/>
        <end position="92"/>
    </location>
</feature>
<dbReference type="AlphaFoldDB" id="A0AAJ6BHQ3"/>
<evidence type="ECO:0000256" key="1">
    <source>
        <dbReference type="SAM" id="MobiDB-lite"/>
    </source>
</evidence>
<dbReference type="InterPro" id="IPR052159">
    <property type="entry name" value="Competence_DNA_uptake"/>
</dbReference>
<accession>A0AAJ6BHQ3</accession>
<feature type="region of interest" description="Disordered" evidence="1">
    <location>
        <begin position="1"/>
        <end position="99"/>
    </location>
</feature>
<sequence length="586" mass="63893">MATAKKAAKKTVKKSVKKVASKTSGKAATRAASATAPKAAAKSASGPTSTTASKAAGKAAPKATNKTAPKSAPKSASKAASKTAGNTASKATPKAASGPQGIIDNVSVRMYRAGTGDCFLLRFRSGDTVVCRLMIDCGCILGGRKDFEPIVKDIEDITGGVIDILVVTHEHADHINGFDRCKDLFDKFTFKKVWFAWTEDEDEELANDLRENHSKLKMALAMATTQLTGLVKDKYYESLFANEFQNSLMVRSKEYFIQSLASLDSLNMAAAPAANGTVPGMTQRFKEYNIIKEGTAVEYLSPGDLLKGPELPELPGMRVFVLGPPKDTDLLDLTEEAGEHFEKRENPSDIGFAFAAALTKKGLTGSYLPFEPQFEDGEGLALANLKADYDKTADWRRIDYDWLYTAGSLSLRYEGSINNTSLALAFQFEESERVLLFPGDAEFGNWKSWHEGLNWTIEVKGQHKKVNAGYLLNNTVFYKIGHHCSQNGSASRLGVDLMTHEDLVAMAPLSFKKIQTGWLNTMPNDLLCASLIGKTKGHFYFSGDRGQLLPNIKTDRVTIKKAHEETLNAVNEKFDGKVYIECGVKG</sequence>
<dbReference type="InterPro" id="IPR001279">
    <property type="entry name" value="Metallo-B-lactamas"/>
</dbReference>